<keyword evidence="2" id="KW-1185">Reference proteome</keyword>
<reference evidence="1" key="2">
    <citation type="submission" date="2020-11" db="EMBL/GenBank/DDBJ databases">
        <authorList>
            <person name="McCartney M.A."/>
            <person name="Auch B."/>
            <person name="Kono T."/>
            <person name="Mallez S."/>
            <person name="Becker A."/>
            <person name="Gohl D.M."/>
            <person name="Silverstein K.A.T."/>
            <person name="Koren S."/>
            <person name="Bechman K.B."/>
            <person name="Herman A."/>
            <person name="Abrahante J.E."/>
            <person name="Garbe J."/>
        </authorList>
    </citation>
    <scope>NUCLEOTIDE SEQUENCE</scope>
    <source>
        <strain evidence="1">Duluth1</strain>
        <tissue evidence="1">Whole animal</tissue>
    </source>
</reference>
<evidence type="ECO:0000313" key="2">
    <source>
        <dbReference type="Proteomes" id="UP000828390"/>
    </source>
</evidence>
<comment type="caution">
    <text evidence="1">The sequence shown here is derived from an EMBL/GenBank/DDBJ whole genome shotgun (WGS) entry which is preliminary data.</text>
</comment>
<sequence>MNIPHRILSADGTTKSLTESDYSGEYGASISSVDVSNNFTLDLVDMHLLQALANPCKVKTFLIQSSLKGFILNSKILMSSQQHKT</sequence>
<name>A0A9D4CFL1_DREPO</name>
<evidence type="ECO:0000313" key="1">
    <source>
        <dbReference type="EMBL" id="KAH3722384.1"/>
    </source>
</evidence>
<accession>A0A9D4CFL1</accession>
<organism evidence="1 2">
    <name type="scientific">Dreissena polymorpha</name>
    <name type="common">Zebra mussel</name>
    <name type="synonym">Mytilus polymorpha</name>
    <dbReference type="NCBI Taxonomy" id="45954"/>
    <lineage>
        <taxon>Eukaryota</taxon>
        <taxon>Metazoa</taxon>
        <taxon>Spiralia</taxon>
        <taxon>Lophotrochozoa</taxon>
        <taxon>Mollusca</taxon>
        <taxon>Bivalvia</taxon>
        <taxon>Autobranchia</taxon>
        <taxon>Heteroconchia</taxon>
        <taxon>Euheterodonta</taxon>
        <taxon>Imparidentia</taxon>
        <taxon>Neoheterodontei</taxon>
        <taxon>Myida</taxon>
        <taxon>Dreissenoidea</taxon>
        <taxon>Dreissenidae</taxon>
        <taxon>Dreissena</taxon>
    </lineage>
</organism>
<dbReference type="EMBL" id="JAIWYP010000013">
    <property type="protein sequence ID" value="KAH3722384.1"/>
    <property type="molecule type" value="Genomic_DNA"/>
</dbReference>
<reference evidence="1" key="1">
    <citation type="journal article" date="2019" name="bioRxiv">
        <title>The Genome of the Zebra Mussel, Dreissena polymorpha: A Resource for Invasive Species Research.</title>
        <authorList>
            <person name="McCartney M.A."/>
            <person name="Auch B."/>
            <person name="Kono T."/>
            <person name="Mallez S."/>
            <person name="Zhang Y."/>
            <person name="Obille A."/>
            <person name="Becker A."/>
            <person name="Abrahante J.E."/>
            <person name="Garbe J."/>
            <person name="Badalamenti J.P."/>
            <person name="Herman A."/>
            <person name="Mangelson H."/>
            <person name="Liachko I."/>
            <person name="Sullivan S."/>
            <person name="Sone E.D."/>
            <person name="Koren S."/>
            <person name="Silverstein K.A.T."/>
            <person name="Beckman K.B."/>
            <person name="Gohl D.M."/>
        </authorList>
    </citation>
    <scope>NUCLEOTIDE SEQUENCE</scope>
    <source>
        <strain evidence="1">Duluth1</strain>
        <tissue evidence="1">Whole animal</tissue>
    </source>
</reference>
<dbReference type="AlphaFoldDB" id="A0A9D4CFL1"/>
<gene>
    <name evidence="1" type="ORF">DPMN_065342</name>
</gene>
<proteinExistence type="predicted"/>
<dbReference type="Proteomes" id="UP000828390">
    <property type="component" value="Unassembled WGS sequence"/>
</dbReference>
<protein>
    <submittedName>
        <fullName evidence="1">Uncharacterized protein</fullName>
    </submittedName>
</protein>